<accession>A0A5M3WEI3</accession>
<keyword evidence="1" id="KW-1133">Transmembrane helix</keyword>
<evidence type="ECO:0000313" key="2">
    <source>
        <dbReference type="EMBL" id="GES07505.1"/>
    </source>
</evidence>
<evidence type="ECO:0000256" key="1">
    <source>
        <dbReference type="SAM" id="Phobius"/>
    </source>
</evidence>
<keyword evidence="1" id="KW-0472">Membrane</keyword>
<dbReference type="EMBL" id="BLAE01000006">
    <property type="protein sequence ID" value="GES07505.1"/>
    <property type="molecule type" value="Genomic_DNA"/>
</dbReference>
<protein>
    <recommendedName>
        <fullName evidence="4">Phosphoribosyltransferase domain-containing protein</fullName>
    </recommendedName>
</protein>
<keyword evidence="3" id="KW-1185">Reference proteome</keyword>
<comment type="caution">
    <text evidence="2">The sequence shown here is derived from an EMBL/GenBank/DDBJ whole genome shotgun (WGS) entry which is preliminary data.</text>
</comment>
<evidence type="ECO:0000313" key="3">
    <source>
        <dbReference type="Proteomes" id="UP000331127"/>
    </source>
</evidence>
<organism evidence="2 3">
    <name type="scientific">Acrocarpospora macrocephala</name>
    <dbReference type="NCBI Taxonomy" id="150177"/>
    <lineage>
        <taxon>Bacteria</taxon>
        <taxon>Bacillati</taxon>
        <taxon>Actinomycetota</taxon>
        <taxon>Actinomycetes</taxon>
        <taxon>Streptosporangiales</taxon>
        <taxon>Streptosporangiaceae</taxon>
        <taxon>Acrocarpospora</taxon>
    </lineage>
</organism>
<reference evidence="2 3" key="1">
    <citation type="submission" date="2019-10" db="EMBL/GenBank/DDBJ databases">
        <title>Whole genome shotgun sequence of Acrocarpospora macrocephala NBRC 16266.</title>
        <authorList>
            <person name="Ichikawa N."/>
            <person name="Kimura A."/>
            <person name="Kitahashi Y."/>
            <person name="Komaki H."/>
            <person name="Oguchi A."/>
        </authorList>
    </citation>
    <scope>NUCLEOTIDE SEQUENCE [LARGE SCALE GENOMIC DNA]</scope>
    <source>
        <strain evidence="2 3">NBRC 16266</strain>
    </source>
</reference>
<feature type="transmembrane region" description="Helical" evidence="1">
    <location>
        <begin position="25"/>
        <end position="46"/>
    </location>
</feature>
<keyword evidence="1" id="KW-0812">Transmembrane</keyword>
<name>A0A5M3WEI3_9ACTN</name>
<evidence type="ECO:0008006" key="4">
    <source>
        <dbReference type="Google" id="ProtNLM"/>
    </source>
</evidence>
<dbReference type="Proteomes" id="UP000331127">
    <property type="component" value="Unassembled WGS sequence"/>
</dbReference>
<gene>
    <name evidence="2" type="ORF">Amac_011000</name>
</gene>
<proteinExistence type="predicted"/>
<sequence>MTGSLVGLVWTVAEAAGVKGSVPLAVLLILFSGLGVVLVSAVAGPLRWFILFRAVRDYVHTRLLRELTAEKVLVGIGPGGAIAVGMVAKAIRDLGYEPPSVLVFDMRYETRGKNPRIGALWPESYQLDGNRCWIIQGNVSSGRSLQELRERFSLADCPVFAFVVSEHVAVRENIAAYMAIGSRNVLPWITEQPTS</sequence>
<dbReference type="AlphaFoldDB" id="A0A5M3WEI3"/>